<reference evidence="5 6" key="1">
    <citation type="submission" date="2021-03" db="EMBL/GenBank/DDBJ databases">
        <title>Pseudidiomarina terrestris, a new bacterium isolated from saline soil.</title>
        <authorList>
            <person name="Galisteo C."/>
            <person name="De La Haba R."/>
            <person name="Sanchez-Porro C."/>
            <person name="Ventosa A."/>
        </authorList>
    </citation>
    <scope>NUCLEOTIDE SEQUENCE [LARGE SCALE GENOMIC DNA]</scope>
    <source>
        <strain evidence="3 6">1APP75-32.1</strain>
        <strain evidence="5">1APR75-15</strain>
        <strain evidence="4">1ASR75-15</strain>
    </source>
</reference>
<protein>
    <submittedName>
        <fullName evidence="3">Glycosyltransferase</fullName>
    </submittedName>
</protein>
<dbReference type="EMBL" id="JAGGJB010000003">
    <property type="protein sequence ID" value="MDN7124472.1"/>
    <property type="molecule type" value="Genomic_DNA"/>
</dbReference>
<feature type="domain" description="Glycosyltransferase subfamily 4-like N-terminal" evidence="2">
    <location>
        <begin position="25"/>
        <end position="204"/>
    </location>
</feature>
<dbReference type="InterPro" id="IPR050194">
    <property type="entry name" value="Glycosyltransferase_grp1"/>
</dbReference>
<dbReference type="SUPFAM" id="SSF53756">
    <property type="entry name" value="UDP-Glycosyltransferase/glycogen phosphorylase"/>
    <property type="match status" value="1"/>
</dbReference>
<dbReference type="GO" id="GO:0016757">
    <property type="term" value="F:glycosyltransferase activity"/>
    <property type="evidence" value="ECO:0007669"/>
    <property type="project" value="InterPro"/>
</dbReference>
<keyword evidence="5" id="KW-1185">Reference proteome</keyword>
<dbReference type="PANTHER" id="PTHR45947:SF3">
    <property type="entry name" value="SULFOQUINOVOSYL TRANSFERASE SQD2"/>
    <property type="match status" value="1"/>
</dbReference>
<dbReference type="AlphaFoldDB" id="A0AAW7R0I6"/>
<dbReference type="RefSeq" id="WP_301774430.1">
    <property type="nucleotide sequence ID" value="NZ_JAGGJB010000003.1"/>
</dbReference>
<accession>A0AAW7R0I6</accession>
<evidence type="ECO:0000313" key="3">
    <source>
        <dbReference type="EMBL" id="MDN7124472.1"/>
    </source>
</evidence>
<evidence type="ECO:0000259" key="2">
    <source>
        <dbReference type="Pfam" id="PF13439"/>
    </source>
</evidence>
<gene>
    <name evidence="3" type="ORF">J6I90_06225</name>
    <name evidence="4" type="ORF">J6I92_05080</name>
</gene>
<dbReference type="EMBL" id="JAGGJC010000001">
    <property type="protein sequence ID" value="MDN7129237.1"/>
    <property type="molecule type" value="Genomic_DNA"/>
</dbReference>
<evidence type="ECO:0000313" key="4">
    <source>
        <dbReference type="EMBL" id="MDN7129237.1"/>
    </source>
</evidence>
<dbReference type="CDD" id="cd03801">
    <property type="entry name" value="GT4_PimA-like"/>
    <property type="match status" value="1"/>
</dbReference>
<comment type="caution">
    <text evidence="3">The sequence shown here is derived from an EMBL/GenBank/DDBJ whole genome shotgun (WGS) entry which is preliminary data.</text>
</comment>
<sequence length="410" mass="45336">MSQSTAVDEKKNSVILTSNLFSPHIGGVENSLLYLAKAYQEMGYEPRILTSNIPRAGQAPLALSESVNGTAVERYDAQGKGMAPTVLRSFNNALKLYRRHSETNNARLFVCRYHYNQLIASLAGAKPTVYLVPGVIKFQNAPKYQQSAGLRYRLRWYYHHFMQLAALKRATHVAVFSKNMAAQLRQIGFKGTIHLTKPGVDLERFKPLPSEEKRERRIDLGLTANPNAHVFLCVGRCVGVKGFHLAIDALATGPENGELWIVGDGADMAELKEQSRKLQLEHRIKFIGATQTTETYYSLADTFVHSSLYEPLGQTVLEALASGLPIIAFEADDATGVNTASRDLMNDSHCVFVAEPAPVSLANAMRDMAALDQVSYESRSALNRKHAEATFSWQKLAQDLLAIANVKDLP</sequence>
<dbReference type="Gene3D" id="3.40.50.2000">
    <property type="entry name" value="Glycogen Phosphorylase B"/>
    <property type="match status" value="2"/>
</dbReference>
<feature type="domain" description="Glycosyl transferase family 1" evidence="1">
    <location>
        <begin position="224"/>
        <end position="332"/>
    </location>
</feature>
<proteinExistence type="predicted"/>
<dbReference type="Pfam" id="PF00534">
    <property type="entry name" value="Glycos_transf_1"/>
    <property type="match status" value="1"/>
</dbReference>
<evidence type="ECO:0000313" key="5">
    <source>
        <dbReference type="Proteomes" id="UP001169491"/>
    </source>
</evidence>
<evidence type="ECO:0000313" key="6">
    <source>
        <dbReference type="Proteomes" id="UP001169492"/>
    </source>
</evidence>
<dbReference type="Proteomes" id="UP001169492">
    <property type="component" value="Unassembled WGS sequence"/>
</dbReference>
<name>A0AAW7R0I6_9GAMM</name>
<dbReference type="InterPro" id="IPR001296">
    <property type="entry name" value="Glyco_trans_1"/>
</dbReference>
<organism evidence="3 6">
    <name type="scientific">Pseudidiomarina terrestris</name>
    <dbReference type="NCBI Taxonomy" id="2820060"/>
    <lineage>
        <taxon>Bacteria</taxon>
        <taxon>Pseudomonadati</taxon>
        <taxon>Pseudomonadota</taxon>
        <taxon>Gammaproteobacteria</taxon>
        <taxon>Alteromonadales</taxon>
        <taxon>Idiomarinaceae</taxon>
        <taxon>Pseudidiomarina</taxon>
    </lineage>
</organism>
<dbReference type="InterPro" id="IPR028098">
    <property type="entry name" value="Glyco_trans_4-like_N"/>
</dbReference>
<dbReference type="PANTHER" id="PTHR45947">
    <property type="entry name" value="SULFOQUINOVOSYL TRANSFERASE SQD2"/>
    <property type="match status" value="1"/>
</dbReference>
<evidence type="ECO:0000259" key="1">
    <source>
        <dbReference type="Pfam" id="PF00534"/>
    </source>
</evidence>
<dbReference type="Proteomes" id="UP001169491">
    <property type="component" value="Unassembled WGS sequence"/>
</dbReference>
<dbReference type="Pfam" id="PF13439">
    <property type="entry name" value="Glyco_transf_4"/>
    <property type="match status" value="1"/>
</dbReference>